<dbReference type="AlphaFoldDB" id="A0A1D8B2P8"/>
<sequence>MSYWISSPIGRVVVGNRETREYHRVANVNANCQLPEIVRSRRLVGFTPDSVAQAVAEGFDPCWYCSR</sequence>
<gene>
    <name evidence="1" type="ORF">BH719_05550</name>
</gene>
<dbReference type="KEGG" id="phon:BH719_05550"/>
<dbReference type="RefSeq" id="WP_009743821.1">
    <property type="nucleotide sequence ID" value="NZ_CP017298.1"/>
</dbReference>
<evidence type="ECO:0000313" key="1">
    <source>
        <dbReference type="EMBL" id="AOS47389.1"/>
    </source>
</evidence>
<dbReference type="STRING" id="178339.BH719_05550"/>
<dbReference type="EMBL" id="CP017298">
    <property type="protein sequence ID" value="AOS47389.1"/>
    <property type="molecule type" value="Genomic_DNA"/>
</dbReference>
<organism evidence="1 2">
    <name type="scientific">Pauljensenia hongkongensis</name>
    <dbReference type="NCBI Taxonomy" id="178339"/>
    <lineage>
        <taxon>Bacteria</taxon>
        <taxon>Bacillati</taxon>
        <taxon>Actinomycetota</taxon>
        <taxon>Actinomycetes</taxon>
        <taxon>Actinomycetales</taxon>
        <taxon>Actinomycetaceae</taxon>
        <taxon>Pauljensenia</taxon>
    </lineage>
</organism>
<dbReference type="InterPro" id="IPR035451">
    <property type="entry name" value="Ada-like_dom_sf"/>
</dbReference>
<evidence type="ECO:0008006" key="3">
    <source>
        <dbReference type="Google" id="ProtNLM"/>
    </source>
</evidence>
<name>A0A1D8B2P8_9ACTO</name>
<dbReference type="OrthoDB" id="2973788at2"/>
<reference evidence="1 2" key="1">
    <citation type="submission" date="2016-09" db="EMBL/GenBank/DDBJ databases">
        <title>Complete genome sequence of Actinomyces hongkongensis HKU8.</title>
        <authorList>
            <person name="Gao Y.-X."/>
            <person name="Zhou Y.-Y."/>
            <person name="Xie Y."/>
            <person name="Wang M."/>
            <person name="Wang S.-J."/>
            <person name="Shen S.-G."/>
        </authorList>
    </citation>
    <scope>NUCLEOTIDE SEQUENCE [LARGE SCALE GENOMIC DNA]</scope>
    <source>
        <strain evidence="1 2">HKU8</strain>
    </source>
</reference>
<proteinExistence type="predicted"/>
<accession>A0A1D8B2P8</accession>
<evidence type="ECO:0000313" key="2">
    <source>
        <dbReference type="Proteomes" id="UP000095214"/>
    </source>
</evidence>
<keyword evidence="2" id="KW-1185">Reference proteome</keyword>
<dbReference type="Proteomes" id="UP000095214">
    <property type="component" value="Chromosome"/>
</dbReference>
<protein>
    <recommendedName>
        <fullName evidence="3">Ada DNA repair metal-binding domain-containing protein</fullName>
    </recommendedName>
</protein>
<dbReference type="Gene3D" id="3.40.10.10">
    <property type="entry name" value="DNA Methylphosphotriester Repair Domain"/>
    <property type="match status" value="1"/>
</dbReference>